<reference evidence="7" key="1">
    <citation type="journal article" date="2019" name="Int. J. Syst. Evol. Microbiol.">
        <title>The Global Catalogue of Microorganisms (GCM) 10K type strain sequencing project: providing services to taxonomists for standard genome sequencing and annotation.</title>
        <authorList>
            <consortium name="The Broad Institute Genomics Platform"/>
            <consortium name="The Broad Institute Genome Sequencing Center for Infectious Disease"/>
            <person name="Wu L."/>
            <person name="Ma J."/>
        </authorList>
    </citation>
    <scope>NUCLEOTIDE SEQUENCE [LARGE SCALE GENOMIC DNA]</scope>
    <source>
        <strain evidence="7">IBRC-M 10703</strain>
    </source>
</reference>
<dbReference type="InterPro" id="IPR036866">
    <property type="entry name" value="RibonucZ/Hydroxyglut_hydro"/>
</dbReference>
<comment type="cofactor">
    <cofactor evidence="1">
        <name>Zn(2+)</name>
        <dbReference type="ChEBI" id="CHEBI:29105"/>
    </cofactor>
</comment>
<keyword evidence="7" id="KW-1185">Reference proteome</keyword>
<dbReference type="CDD" id="cd06262">
    <property type="entry name" value="metallo-hydrolase-like_MBL-fold"/>
    <property type="match status" value="1"/>
</dbReference>
<dbReference type="Proteomes" id="UP001595772">
    <property type="component" value="Unassembled WGS sequence"/>
</dbReference>
<dbReference type="PANTHER" id="PTHR46233:SF3">
    <property type="entry name" value="HYDROXYACYLGLUTATHIONE HYDROLASE GLOC"/>
    <property type="match status" value="1"/>
</dbReference>
<protein>
    <submittedName>
        <fullName evidence="6">MBL fold metallo-hydrolase</fullName>
    </submittedName>
</protein>
<feature type="domain" description="Metallo-beta-lactamase" evidence="5">
    <location>
        <begin position="12"/>
        <end position="189"/>
    </location>
</feature>
<dbReference type="InterPro" id="IPR051453">
    <property type="entry name" value="MBL_Glyoxalase_II"/>
</dbReference>
<dbReference type="Pfam" id="PF00753">
    <property type="entry name" value="Lactamase_B"/>
    <property type="match status" value="1"/>
</dbReference>
<dbReference type="EMBL" id="JBHSAO010000001">
    <property type="protein sequence ID" value="MFC4022797.1"/>
    <property type="molecule type" value="Genomic_DNA"/>
</dbReference>
<comment type="caution">
    <text evidence="6">The sequence shown here is derived from an EMBL/GenBank/DDBJ whole genome shotgun (WGS) entry which is preliminary data.</text>
</comment>
<organism evidence="6 7">
    <name type="scientific">Oceanobacillus longus</name>
    <dbReference type="NCBI Taxonomy" id="930120"/>
    <lineage>
        <taxon>Bacteria</taxon>
        <taxon>Bacillati</taxon>
        <taxon>Bacillota</taxon>
        <taxon>Bacilli</taxon>
        <taxon>Bacillales</taxon>
        <taxon>Bacillaceae</taxon>
        <taxon>Oceanobacillus</taxon>
    </lineage>
</organism>
<name>A0ABV8GW00_9BACI</name>
<dbReference type="Gene3D" id="3.60.15.10">
    <property type="entry name" value="Ribonuclease Z/Hydroxyacylglutathione hydrolase-like"/>
    <property type="match status" value="1"/>
</dbReference>
<sequence>MNIKGMSLGPIGTNCYIIYEGKEALLIDPGAEVEKISAFLYQNNFHLQAILLTHAHFDHIGALEEIREHTGAEVFIHENEVSWLSDPMKNGSGRMQDSEITASPAEFTLNPGKMQLGPFNFTVLHTPGHSPGSVSFVFEEEQFIVSGDVLFYQGIGRTDLYGGNRNELEMSIRNQLYPLDDTYTVYPGHGPETTIGMEKQRNPFVRI</sequence>
<accession>A0ABV8GW00</accession>
<dbReference type="InterPro" id="IPR001279">
    <property type="entry name" value="Metallo-B-lactamas"/>
</dbReference>
<evidence type="ECO:0000256" key="4">
    <source>
        <dbReference type="ARBA" id="ARBA00022833"/>
    </source>
</evidence>
<dbReference type="SMART" id="SM00849">
    <property type="entry name" value="Lactamase_B"/>
    <property type="match status" value="1"/>
</dbReference>
<dbReference type="RefSeq" id="WP_379495293.1">
    <property type="nucleotide sequence ID" value="NZ_JBHSAO010000001.1"/>
</dbReference>
<keyword evidence="4" id="KW-0862">Zinc</keyword>
<evidence type="ECO:0000256" key="3">
    <source>
        <dbReference type="ARBA" id="ARBA00022801"/>
    </source>
</evidence>
<evidence type="ECO:0000259" key="5">
    <source>
        <dbReference type="SMART" id="SM00849"/>
    </source>
</evidence>
<dbReference type="SUPFAM" id="SSF56281">
    <property type="entry name" value="Metallo-hydrolase/oxidoreductase"/>
    <property type="match status" value="1"/>
</dbReference>
<dbReference type="PANTHER" id="PTHR46233">
    <property type="entry name" value="HYDROXYACYLGLUTATHIONE HYDROLASE GLOC"/>
    <property type="match status" value="1"/>
</dbReference>
<proteinExistence type="predicted"/>
<evidence type="ECO:0000256" key="1">
    <source>
        <dbReference type="ARBA" id="ARBA00001947"/>
    </source>
</evidence>
<keyword evidence="3" id="KW-0378">Hydrolase</keyword>
<gene>
    <name evidence="6" type="ORF">ACFOUV_03090</name>
</gene>
<keyword evidence="2" id="KW-0479">Metal-binding</keyword>
<evidence type="ECO:0000256" key="2">
    <source>
        <dbReference type="ARBA" id="ARBA00022723"/>
    </source>
</evidence>
<evidence type="ECO:0000313" key="6">
    <source>
        <dbReference type="EMBL" id="MFC4022797.1"/>
    </source>
</evidence>
<evidence type="ECO:0000313" key="7">
    <source>
        <dbReference type="Proteomes" id="UP001595772"/>
    </source>
</evidence>